<gene>
    <name evidence="1" type="ORF">ABJI51_05060</name>
</gene>
<dbReference type="RefSeq" id="WP_348947773.1">
    <property type="nucleotide sequence ID" value="NZ_JBDZYD010000002.1"/>
</dbReference>
<protein>
    <recommendedName>
        <fullName evidence="3">GAF domain-containing protein</fullName>
    </recommendedName>
</protein>
<dbReference type="EMBL" id="JBDZYD010000002">
    <property type="protein sequence ID" value="MEQ0558430.1"/>
    <property type="molecule type" value="Genomic_DNA"/>
</dbReference>
<keyword evidence="2" id="KW-1185">Reference proteome</keyword>
<name>A0ABV0L7Y5_9PSEU</name>
<sequence length="231" mass="24698">MIHRQFNCDRHLIAAPVDVDAELSHLEQLVQQLPWCLRQVHREVGKCVETAEVSRRRSGGLLSCVELCDCGQCRLLLAFEVVVALAESLGERVVRVAFAGLPHDRVLLPGDGGQEPLLTAPLSFPFAGSRVVGATQLCFEDCSPFGAEEPVGVEPADGFQEFVLAHADRRRQARVKVGFPLVVLAGPTEVVDDLLVLHVPEHPSAAAVDHAAAEDVLALGLGVAVQGVSVA</sequence>
<evidence type="ECO:0008006" key="3">
    <source>
        <dbReference type="Google" id="ProtNLM"/>
    </source>
</evidence>
<organism evidence="1 2">
    <name type="scientific">Amycolatopsis melonis</name>
    <dbReference type="NCBI Taxonomy" id="3156488"/>
    <lineage>
        <taxon>Bacteria</taxon>
        <taxon>Bacillati</taxon>
        <taxon>Actinomycetota</taxon>
        <taxon>Actinomycetes</taxon>
        <taxon>Pseudonocardiales</taxon>
        <taxon>Pseudonocardiaceae</taxon>
        <taxon>Amycolatopsis</taxon>
    </lineage>
</organism>
<accession>A0ABV0L7Y5</accession>
<comment type="caution">
    <text evidence="1">The sequence shown here is derived from an EMBL/GenBank/DDBJ whole genome shotgun (WGS) entry which is preliminary data.</text>
</comment>
<reference evidence="1 2" key="1">
    <citation type="submission" date="2024-05" db="EMBL/GenBank/DDBJ databases">
        <authorList>
            <person name="Zhao H."/>
            <person name="Xu Y."/>
            <person name="Lin S."/>
            <person name="Spain J.C."/>
            <person name="Zhou N.-Y."/>
        </authorList>
    </citation>
    <scope>NUCLEOTIDE SEQUENCE [LARGE SCALE GENOMIC DNA]</scope>
    <source>
        <strain evidence="1 2">NEAU-NG30</strain>
    </source>
</reference>
<proteinExistence type="predicted"/>
<dbReference type="Proteomes" id="UP001440984">
    <property type="component" value="Unassembled WGS sequence"/>
</dbReference>
<evidence type="ECO:0000313" key="2">
    <source>
        <dbReference type="Proteomes" id="UP001440984"/>
    </source>
</evidence>
<evidence type="ECO:0000313" key="1">
    <source>
        <dbReference type="EMBL" id="MEQ0558430.1"/>
    </source>
</evidence>